<feature type="compositionally biased region" description="Acidic residues" evidence="1">
    <location>
        <begin position="212"/>
        <end position="223"/>
    </location>
</feature>
<organism evidence="2 3">
    <name type="scientific">Diversispora epigaea</name>
    <dbReference type="NCBI Taxonomy" id="1348612"/>
    <lineage>
        <taxon>Eukaryota</taxon>
        <taxon>Fungi</taxon>
        <taxon>Fungi incertae sedis</taxon>
        <taxon>Mucoromycota</taxon>
        <taxon>Glomeromycotina</taxon>
        <taxon>Glomeromycetes</taxon>
        <taxon>Diversisporales</taxon>
        <taxon>Diversisporaceae</taxon>
        <taxon>Diversispora</taxon>
    </lineage>
</organism>
<dbReference type="Proteomes" id="UP000266861">
    <property type="component" value="Unassembled WGS sequence"/>
</dbReference>
<name>A0A397J684_9GLOM</name>
<dbReference type="AlphaFoldDB" id="A0A397J684"/>
<evidence type="ECO:0000313" key="3">
    <source>
        <dbReference type="Proteomes" id="UP000266861"/>
    </source>
</evidence>
<dbReference type="EMBL" id="PQFF01000102">
    <property type="protein sequence ID" value="RHZ82512.1"/>
    <property type="molecule type" value="Genomic_DNA"/>
</dbReference>
<sequence>MSRWTLIYTAKAQMFINELHTKLSIGVSAFISNTLQAAYDKTKALETIHKQNPIYVSFLGYPSVGSFSAMNTSFVSDSKNNNSNNDSVLAKLTEVITAVFGHISHECTKLQNYQWNNNNNSGSYRNNNSESNYQRNNISSASPLSLNNISGDNSSNQQAKVIQTLLNLLNSANLNNQPFYPAERTNHSNRTDPIITRQKKKPAENKNKEIESETIVEFEENPH</sequence>
<feature type="compositionally biased region" description="Basic and acidic residues" evidence="1">
    <location>
        <begin position="201"/>
        <end position="211"/>
    </location>
</feature>
<keyword evidence="3" id="KW-1185">Reference proteome</keyword>
<reference evidence="2 3" key="1">
    <citation type="submission" date="2018-08" db="EMBL/GenBank/DDBJ databases">
        <title>Genome and evolution of the arbuscular mycorrhizal fungus Diversispora epigaea (formerly Glomus versiforme) and its bacterial endosymbionts.</title>
        <authorList>
            <person name="Sun X."/>
            <person name="Fei Z."/>
            <person name="Harrison M."/>
        </authorList>
    </citation>
    <scope>NUCLEOTIDE SEQUENCE [LARGE SCALE GENOMIC DNA]</scope>
    <source>
        <strain evidence="2 3">IT104</strain>
    </source>
</reference>
<accession>A0A397J684</accession>
<evidence type="ECO:0000256" key="1">
    <source>
        <dbReference type="SAM" id="MobiDB-lite"/>
    </source>
</evidence>
<protein>
    <submittedName>
        <fullName evidence="2">Uncharacterized protein</fullName>
    </submittedName>
</protein>
<comment type="caution">
    <text evidence="2">The sequence shown here is derived from an EMBL/GenBank/DDBJ whole genome shotgun (WGS) entry which is preliminary data.</text>
</comment>
<gene>
    <name evidence="2" type="ORF">Glove_109g132</name>
</gene>
<proteinExistence type="predicted"/>
<evidence type="ECO:0000313" key="2">
    <source>
        <dbReference type="EMBL" id="RHZ82512.1"/>
    </source>
</evidence>
<feature type="region of interest" description="Disordered" evidence="1">
    <location>
        <begin position="179"/>
        <end position="223"/>
    </location>
</feature>